<evidence type="ECO:0000313" key="1">
    <source>
        <dbReference type="EMBL" id="MPC95957.1"/>
    </source>
</evidence>
<comment type="caution">
    <text evidence="1">The sequence shown here is derived from an EMBL/GenBank/DDBJ whole genome shotgun (WGS) entry which is preliminary data.</text>
</comment>
<reference evidence="1 2" key="1">
    <citation type="submission" date="2019-05" db="EMBL/GenBank/DDBJ databases">
        <title>Another draft genome of Portunus trituberculatus and its Hox gene families provides insights of decapod evolution.</title>
        <authorList>
            <person name="Jeong J.-H."/>
            <person name="Song I."/>
            <person name="Kim S."/>
            <person name="Choi T."/>
            <person name="Kim D."/>
            <person name="Ryu S."/>
            <person name="Kim W."/>
        </authorList>
    </citation>
    <scope>NUCLEOTIDE SEQUENCE [LARGE SCALE GENOMIC DNA]</scope>
    <source>
        <tissue evidence="1">Muscle</tissue>
    </source>
</reference>
<accession>A0A5B7JS38</accession>
<gene>
    <name evidence="1" type="ORF">E2C01_091187</name>
</gene>
<evidence type="ECO:0000313" key="2">
    <source>
        <dbReference type="Proteomes" id="UP000324222"/>
    </source>
</evidence>
<dbReference type="AlphaFoldDB" id="A0A5B7JS38"/>
<sequence>MPIHSYPPPTHSCFLPPTFFPLQTSTRPSLHSWNRHNKTSPRQITLKRYHANEGVATSYISYYATLSFSSTSERVFLSSYFTSAGFHKNLKGNAKPRSRSLIPLPGFRECELRKVSKF</sequence>
<dbReference type="Proteomes" id="UP000324222">
    <property type="component" value="Unassembled WGS sequence"/>
</dbReference>
<keyword evidence="2" id="KW-1185">Reference proteome</keyword>
<dbReference type="EMBL" id="VSRR010104092">
    <property type="protein sequence ID" value="MPC95957.1"/>
    <property type="molecule type" value="Genomic_DNA"/>
</dbReference>
<proteinExistence type="predicted"/>
<protein>
    <submittedName>
        <fullName evidence="1">Uncharacterized protein</fullName>
    </submittedName>
</protein>
<organism evidence="1 2">
    <name type="scientific">Portunus trituberculatus</name>
    <name type="common">Swimming crab</name>
    <name type="synonym">Neptunus trituberculatus</name>
    <dbReference type="NCBI Taxonomy" id="210409"/>
    <lineage>
        <taxon>Eukaryota</taxon>
        <taxon>Metazoa</taxon>
        <taxon>Ecdysozoa</taxon>
        <taxon>Arthropoda</taxon>
        <taxon>Crustacea</taxon>
        <taxon>Multicrustacea</taxon>
        <taxon>Malacostraca</taxon>
        <taxon>Eumalacostraca</taxon>
        <taxon>Eucarida</taxon>
        <taxon>Decapoda</taxon>
        <taxon>Pleocyemata</taxon>
        <taxon>Brachyura</taxon>
        <taxon>Eubrachyura</taxon>
        <taxon>Portunoidea</taxon>
        <taxon>Portunidae</taxon>
        <taxon>Portuninae</taxon>
        <taxon>Portunus</taxon>
    </lineage>
</organism>
<name>A0A5B7JS38_PORTR</name>